<name>A0A7Z2T6Z5_9VIBR</name>
<keyword evidence="2" id="KW-0378">Hydrolase</keyword>
<dbReference type="SUPFAM" id="SSF51556">
    <property type="entry name" value="Metallo-dependent hydrolases"/>
    <property type="match status" value="1"/>
</dbReference>
<reference evidence="2 3" key="1">
    <citation type="submission" date="2020-01" db="EMBL/GenBank/DDBJ databases">
        <title>Whole genome and functional gene identification of agarase of Vibrio HN897.</title>
        <authorList>
            <person name="Liu Y."/>
            <person name="Zhao Z."/>
        </authorList>
    </citation>
    <scope>NUCLEOTIDE SEQUENCE [LARGE SCALE GENOMIC DNA]</scope>
    <source>
        <strain evidence="2 3">HN897</strain>
    </source>
</reference>
<dbReference type="AlphaFoldDB" id="A0A7Z2T6Z5"/>
<dbReference type="InterPro" id="IPR032466">
    <property type="entry name" value="Metal_Hydrolase"/>
</dbReference>
<sequence>MDKSLKAFSAKKIITMNPSLPSSEVVVFDGDKIIATGPMSILADYPGVELDKQFQDHVIVPGFVEGHCHAMEGSVWKYQYLGYFSRLDPNGVEQKGVSSYEELKQKISEVAQSKGNDDAIICWGFDPIYFSDDRLSRRELDEACSHLPVVVIHANFHVMTVNSAMLEKIGMSKLEATEGVLKDNEGYPNGELLEMAAMGLVFQELNETIFDTSNDPDALNMFAKSANNKGITTITDLFNPLTDETLSILKEVTSDDSFSVRLVPAMSTHNWSIAEGTERFLSLKEQGNNKLHFPIVKLMTDGSIQGYTARLLEPGYHDGHENGLWNCPLQEVSELFTAYHNIGATIHVHTNGDEAVEVMLDTIEQAISQFPAPDHRHTLQHCQMINHAQMRRASKLGMCLNMFINHIYYWGDIHRELTLGYERVQRLEPVNTSMKHGIVTAVHSDAPVTPLGPLFSMWCATNRETATQQLLGEHEKVTAYQALEMVTLNPAYTLKLDHLVGSIEAGKYADFAVLDQDPLEVDCSTLKDINVAATIIGGVIVKH</sequence>
<dbReference type="CDD" id="cd01300">
    <property type="entry name" value="YtcJ_like"/>
    <property type="match status" value="1"/>
</dbReference>
<dbReference type="InterPro" id="IPR033932">
    <property type="entry name" value="YtcJ-like"/>
</dbReference>
<feature type="domain" description="Amidohydrolase 3" evidence="1">
    <location>
        <begin position="58"/>
        <end position="541"/>
    </location>
</feature>
<organism evidence="2 3">
    <name type="scientific">Vibrio astriarenae</name>
    <dbReference type="NCBI Taxonomy" id="1481923"/>
    <lineage>
        <taxon>Bacteria</taxon>
        <taxon>Pseudomonadati</taxon>
        <taxon>Pseudomonadota</taxon>
        <taxon>Gammaproteobacteria</taxon>
        <taxon>Vibrionales</taxon>
        <taxon>Vibrionaceae</taxon>
        <taxon>Vibrio</taxon>
    </lineage>
</organism>
<dbReference type="InterPro" id="IPR013108">
    <property type="entry name" value="Amidohydro_3"/>
</dbReference>
<dbReference type="Gene3D" id="3.10.310.70">
    <property type="match status" value="1"/>
</dbReference>
<dbReference type="RefSeq" id="WP_164650434.1">
    <property type="nucleotide sequence ID" value="NZ_CP047476.1"/>
</dbReference>
<dbReference type="KEGG" id="vas:GT360_18550"/>
<accession>A0A7Z2T6Z5</accession>
<evidence type="ECO:0000313" key="3">
    <source>
        <dbReference type="Proteomes" id="UP000464262"/>
    </source>
</evidence>
<dbReference type="GO" id="GO:0016810">
    <property type="term" value="F:hydrolase activity, acting on carbon-nitrogen (but not peptide) bonds"/>
    <property type="evidence" value="ECO:0007669"/>
    <property type="project" value="InterPro"/>
</dbReference>
<keyword evidence="3" id="KW-1185">Reference proteome</keyword>
<gene>
    <name evidence="2" type="ORF">GT360_18550</name>
</gene>
<dbReference type="Pfam" id="PF07969">
    <property type="entry name" value="Amidohydro_3"/>
    <property type="match status" value="1"/>
</dbReference>
<dbReference type="PANTHER" id="PTHR22642:SF2">
    <property type="entry name" value="PROTEIN LONG AFTER FAR-RED 3"/>
    <property type="match status" value="1"/>
</dbReference>
<protein>
    <submittedName>
        <fullName evidence="2">Amidohydrolase family protein</fullName>
    </submittedName>
</protein>
<dbReference type="InterPro" id="IPR011059">
    <property type="entry name" value="Metal-dep_hydrolase_composite"/>
</dbReference>
<evidence type="ECO:0000259" key="1">
    <source>
        <dbReference type="Pfam" id="PF07969"/>
    </source>
</evidence>
<dbReference type="Gene3D" id="3.20.20.140">
    <property type="entry name" value="Metal-dependent hydrolases"/>
    <property type="match status" value="1"/>
</dbReference>
<dbReference type="Gene3D" id="2.30.40.10">
    <property type="entry name" value="Urease, subunit C, domain 1"/>
    <property type="match status" value="1"/>
</dbReference>
<dbReference type="SUPFAM" id="SSF51338">
    <property type="entry name" value="Composite domain of metallo-dependent hydrolases"/>
    <property type="match status" value="1"/>
</dbReference>
<evidence type="ECO:0000313" key="2">
    <source>
        <dbReference type="EMBL" id="QIA65534.1"/>
    </source>
</evidence>
<dbReference type="Proteomes" id="UP000464262">
    <property type="component" value="Chromosome 2"/>
</dbReference>
<proteinExistence type="predicted"/>
<dbReference type="EMBL" id="CP047476">
    <property type="protein sequence ID" value="QIA65534.1"/>
    <property type="molecule type" value="Genomic_DNA"/>
</dbReference>
<dbReference type="PANTHER" id="PTHR22642">
    <property type="entry name" value="IMIDAZOLONEPROPIONASE"/>
    <property type="match status" value="1"/>
</dbReference>